<dbReference type="Proteomes" id="UP000236311">
    <property type="component" value="Unassembled WGS sequence"/>
</dbReference>
<dbReference type="RefSeq" id="WP_103239776.1">
    <property type="nucleotide sequence ID" value="NZ_JANJZD010000010.1"/>
</dbReference>
<dbReference type="OrthoDB" id="9994258at2"/>
<proteinExistence type="predicted"/>
<organism evidence="1 2">
    <name type="scientific">Acetatifactor muris</name>
    <dbReference type="NCBI Taxonomy" id="879566"/>
    <lineage>
        <taxon>Bacteria</taxon>
        <taxon>Bacillati</taxon>
        <taxon>Bacillota</taxon>
        <taxon>Clostridia</taxon>
        <taxon>Lachnospirales</taxon>
        <taxon>Lachnospiraceae</taxon>
        <taxon>Acetatifactor</taxon>
    </lineage>
</organism>
<name>A0A2K4ZGT9_9FIRM</name>
<gene>
    <name evidence="1" type="ORF">AMURIS_02410</name>
</gene>
<evidence type="ECO:0000313" key="2">
    <source>
        <dbReference type="Proteomes" id="UP000236311"/>
    </source>
</evidence>
<keyword evidence="2" id="KW-1185">Reference proteome</keyword>
<evidence type="ECO:0000313" key="1">
    <source>
        <dbReference type="EMBL" id="SOY29689.1"/>
    </source>
</evidence>
<sequence length="130" mass="13781">MAMKMENISNGKVIGIGEVTILPGEVKEIPAAYEASPILEVYKKMGFARITGKVSAPAKTQEEVEAEKKAAAEKAAADAEELRKARLASLEGISEEGLASLANELGINPAECKDQADVLKKVKAALTKKK</sequence>
<protein>
    <submittedName>
        <fullName evidence="1">Uncharacterized protein</fullName>
    </submittedName>
</protein>
<dbReference type="EMBL" id="OFSM01000011">
    <property type="protein sequence ID" value="SOY29689.1"/>
    <property type="molecule type" value="Genomic_DNA"/>
</dbReference>
<accession>A0A2K4ZGT9</accession>
<reference evidence="1 2" key="1">
    <citation type="submission" date="2018-01" db="EMBL/GenBank/DDBJ databases">
        <authorList>
            <person name="Gaut B.S."/>
            <person name="Morton B.R."/>
            <person name="Clegg M.T."/>
            <person name="Duvall M.R."/>
        </authorList>
    </citation>
    <scope>NUCLEOTIDE SEQUENCE [LARGE SCALE GENOMIC DNA]</scope>
    <source>
        <strain evidence="1">GP69</strain>
    </source>
</reference>
<dbReference type="AlphaFoldDB" id="A0A2K4ZGT9"/>